<gene>
    <name evidence="2" type="ORF">DCAF_LOCUS23742</name>
</gene>
<reference evidence="2 3" key="1">
    <citation type="submission" date="2024-01" db="EMBL/GenBank/DDBJ databases">
        <authorList>
            <person name="Waweru B."/>
        </authorList>
    </citation>
    <scope>NUCLEOTIDE SEQUENCE [LARGE SCALE GENOMIC DNA]</scope>
</reference>
<evidence type="ECO:0000313" key="3">
    <source>
        <dbReference type="Proteomes" id="UP001314170"/>
    </source>
</evidence>
<dbReference type="InterPro" id="IPR022742">
    <property type="entry name" value="Hydrolase_4"/>
</dbReference>
<evidence type="ECO:0000313" key="2">
    <source>
        <dbReference type="EMBL" id="CAK7351215.1"/>
    </source>
</evidence>
<dbReference type="Proteomes" id="UP001314170">
    <property type="component" value="Unassembled WGS sequence"/>
</dbReference>
<dbReference type="Pfam" id="PF12146">
    <property type="entry name" value="Hydrolase_4"/>
    <property type="match status" value="1"/>
</dbReference>
<proteinExistence type="predicted"/>
<protein>
    <recommendedName>
        <fullName evidence="1">Serine aminopeptidase S33 domain-containing protein</fullName>
    </recommendedName>
</protein>
<dbReference type="AlphaFoldDB" id="A0AAV1SKU8"/>
<feature type="domain" description="Serine aminopeptidase S33" evidence="1">
    <location>
        <begin position="3"/>
        <end position="78"/>
    </location>
</feature>
<dbReference type="Gene3D" id="3.40.50.1820">
    <property type="entry name" value="alpha/beta hydrolase"/>
    <property type="match status" value="1"/>
</dbReference>
<dbReference type="SUPFAM" id="SSF53474">
    <property type="entry name" value="alpha/beta-Hydrolases"/>
    <property type="match status" value="1"/>
</dbReference>
<name>A0AAV1SKU8_9ROSI</name>
<organism evidence="2 3">
    <name type="scientific">Dovyalis caffra</name>
    <dbReference type="NCBI Taxonomy" id="77055"/>
    <lineage>
        <taxon>Eukaryota</taxon>
        <taxon>Viridiplantae</taxon>
        <taxon>Streptophyta</taxon>
        <taxon>Embryophyta</taxon>
        <taxon>Tracheophyta</taxon>
        <taxon>Spermatophyta</taxon>
        <taxon>Magnoliopsida</taxon>
        <taxon>eudicotyledons</taxon>
        <taxon>Gunneridae</taxon>
        <taxon>Pentapetalae</taxon>
        <taxon>rosids</taxon>
        <taxon>fabids</taxon>
        <taxon>Malpighiales</taxon>
        <taxon>Salicaceae</taxon>
        <taxon>Flacourtieae</taxon>
        <taxon>Dovyalis</taxon>
    </lineage>
</organism>
<dbReference type="GO" id="GO:0005829">
    <property type="term" value="C:cytosol"/>
    <property type="evidence" value="ECO:0007669"/>
    <property type="project" value="TreeGrafter"/>
</dbReference>
<comment type="caution">
    <text evidence="2">The sequence shown here is derived from an EMBL/GenBank/DDBJ whole genome shotgun (WGS) entry which is preliminary data.</text>
</comment>
<accession>A0AAV1SKU8</accession>
<keyword evidence="3" id="KW-1185">Reference proteome</keyword>
<dbReference type="PANTHER" id="PTHR42886:SF53">
    <property type="entry name" value="ALPHA_BETA-HYDROLASES SUPERFAMILY PROTEIN"/>
    <property type="match status" value="1"/>
</dbReference>
<evidence type="ECO:0000259" key="1">
    <source>
        <dbReference type="Pfam" id="PF12146"/>
    </source>
</evidence>
<dbReference type="PANTHER" id="PTHR42886">
    <property type="entry name" value="RE40534P-RELATED"/>
    <property type="match status" value="1"/>
</dbReference>
<dbReference type="EMBL" id="CAWUPB010001184">
    <property type="protein sequence ID" value="CAK7351215.1"/>
    <property type="molecule type" value="Genomic_DNA"/>
</dbReference>
<dbReference type="InterPro" id="IPR029058">
    <property type="entry name" value="AB_hydrolase_fold"/>
</dbReference>
<sequence length="119" mass="13622">MVNLAKALEKEGIATFRFDFAGNGESEGSFAYDTYWRKADDLQAVIEHFSRESRAISTVLRHSKGGDVVLLYALKYLDISAVFNIFGRYDLKRGIKERIGKYSMEKIKQDGFIDIKNRT</sequence>